<dbReference type="InterPro" id="IPR035994">
    <property type="entry name" value="Nucleoside_phosphorylase_sf"/>
</dbReference>
<dbReference type="Pfam" id="PF01048">
    <property type="entry name" value="PNP_UDP_1"/>
    <property type="match status" value="1"/>
</dbReference>
<dbReference type="Gene3D" id="3.40.50.2300">
    <property type="match status" value="1"/>
</dbReference>
<evidence type="ECO:0000256" key="1">
    <source>
        <dbReference type="PROSITE-ProRule" id="PRU00169"/>
    </source>
</evidence>
<accession>A0ABU4RYH6</accession>
<reference evidence="3 4" key="1">
    <citation type="submission" date="2023-11" db="EMBL/GenBank/DDBJ databases">
        <title>Gilvimarinus fulvus sp. nov., isolated from the surface of Kelp.</title>
        <authorList>
            <person name="Sun Y.Y."/>
            <person name="Gong Y."/>
            <person name="Du Z.J."/>
        </authorList>
    </citation>
    <scope>NUCLEOTIDE SEQUENCE [LARGE SCALE GENOMIC DNA]</scope>
    <source>
        <strain evidence="3 4">SDUM040013</strain>
    </source>
</reference>
<dbReference type="InterPro" id="IPR011006">
    <property type="entry name" value="CheY-like_superfamily"/>
</dbReference>
<name>A0ABU4RYH6_9GAMM</name>
<evidence type="ECO:0000313" key="3">
    <source>
        <dbReference type="EMBL" id="MDX6849970.1"/>
    </source>
</evidence>
<dbReference type="EMBL" id="JAXAFO010000017">
    <property type="protein sequence ID" value="MDX6849970.1"/>
    <property type="molecule type" value="Genomic_DNA"/>
</dbReference>
<dbReference type="InterPro" id="IPR000845">
    <property type="entry name" value="Nucleoside_phosphorylase_d"/>
</dbReference>
<evidence type="ECO:0000313" key="4">
    <source>
        <dbReference type="Proteomes" id="UP001273505"/>
    </source>
</evidence>
<gene>
    <name evidence="3" type="ORF">SCD92_11415</name>
</gene>
<organism evidence="3 4">
    <name type="scientific">Gilvimarinus gilvus</name>
    <dbReference type="NCBI Taxonomy" id="3058038"/>
    <lineage>
        <taxon>Bacteria</taxon>
        <taxon>Pseudomonadati</taxon>
        <taxon>Pseudomonadota</taxon>
        <taxon>Gammaproteobacteria</taxon>
        <taxon>Cellvibrionales</taxon>
        <taxon>Cellvibrionaceae</taxon>
        <taxon>Gilvimarinus</taxon>
    </lineage>
</organism>
<feature type="domain" description="Response regulatory" evidence="2">
    <location>
        <begin position="5"/>
        <end position="127"/>
    </location>
</feature>
<dbReference type="PROSITE" id="PS50110">
    <property type="entry name" value="RESPONSE_REGULATORY"/>
    <property type="match status" value="1"/>
</dbReference>
<dbReference type="PANTHER" id="PTHR46832">
    <property type="entry name" value="5'-METHYLTHIOADENOSINE/S-ADENOSYLHOMOCYSTEINE NUCLEOSIDASE"/>
    <property type="match status" value="1"/>
</dbReference>
<dbReference type="RefSeq" id="WP_302721860.1">
    <property type="nucleotide sequence ID" value="NZ_JAULRU010000418.1"/>
</dbReference>
<comment type="caution">
    <text evidence="3">The sequence shown here is derived from an EMBL/GenBank/DDBJ whole genome shotgun (WGS) entry which is preliminary data.</text>
</comment>
<protein>
    <submittedName>
        <fullName evidence="3">Response regulator</fullName>
    </submittedName>
</protein>
<dbReference type="SUPFAM" id="SSF53167">
    <property type="entry name" value="Purine and uridine phosphorylases"/>
    <property type="match status" value="1"/>
</dbReference>
<sequence length="396" mass="44457">MNSYSVLIVDDSYENQKNIFGAMEGCERYSHNSVISIKDAITAMRNEQYDIMFLDIQIPMHLSGEISSNGGLELLKQIGLRDDIYIPHHIVGMTSHSDSYHTHKVYFESLGWPIFLNASIEEVREILNIKSRHSPRKKIKVDVAILTALRKTELDAVLSLPCNWEKLPHKDVNTIYYVGIFNDRHGEKKTILATSCPRMGASASSSISMKICEEFSPELLVMTGIAAGIKGKVNIGDILVADPCWDWGSGKITYKNGKIEFLSSPHQMHIEPRFRTFFQDVSAERTFLDEIYSNWKHPGKPSHLLSLHVGPIATGSVVLEDPATVDGIKKQNRDVIGVEMEGYGLFSATKYASNFVEPLLVKSVCDFADPDKDDSWQAYAAYTSASLVYRFLTTSY</sequence>
<feature type="modified residue" description="4-aspartylphosphate" evidence="1">
    <location>
        <position position="55"/>
    </location>
</feature>
<dbReference type="Gene3D" id="3.40.50.1580">
    <property type="entry name" value="Nucleoside phosphorylase domain"/>
    <property type="match status" value="1"/>
</dbReference>
<evidence type="ECO:0000259" key="2">
    <source>
        <dbReference type="PROSITE" id="PS50110"/>
    </source>
</evidence>
<dbReference type="SUPFAM" id="SSF52172">
    <property type="entry name" value="CheY-like"/>
    <property type="match status" value="1"/>
</dbReference>
<dbReference type="Pfam" id="PF00072">
    <property type="entry name" value="Response_reg"/>
    <property type="match status" value="1"/>
</dbReference>
<keyword evidence="4" id="KW-1185">Reference proteome</keyword>
<dbReference type="Proteomes" id="UP001273505">
    <property type="component" value="Unassembled WGS sequence"/>
</dbReference>
<keyword evidence="1" id="KW-0597">Phosphoprotein</keyword>
<dbReference type="InterPro" id="IPR001789">
    <property type="entry name" value="Sig_transdc_resp-reg_receiver"/>
</dbReference>
<proteinExistence type="predicted"/>
<dbReference type="PANTHER" id="PTHR46832:SF1">
    <property type="entry name" value="5'-METHYLTHIOADENOSINE_S-ADENOSYLHOMOCYSTEINE NUCLEOSIDASE"/>
    <property type="match status" value="1"/>
</dbReference>